<evidence type="ECO:0000313" key="2">
    <source>
        <dbReference type="Proteomes" id="UP001054945"/>
    </source>
</evidence>
<keyword evidence="2" id="KW-1185">Reference proteome</keyword>
<comment type="caution">
    <text evidence="1">The sequence shown here is derived from an EMBL/GenBank/DDBJ whole genome shotgun (WGS) entry which is preliminary data.</text>
</comment>
<gene>
    <name evidence="1" type="ORF">CEXT_555961</name>
</gene>
<evidence type="ECO:0000313" key="1">
    <source>
        <dbReference type="EMBL" id="GIY43943.1"/>
    </source>
</evidence>
<dbReference type="Proteomes" id="UP001054945">
    <property type="component" value="Unassembled WGS sequence"/>
</dbReference>
<organism evidence="1 2">
    <name type="scientific">Caerostris extrusa</name>
    <name type="common">Bark spider</name>
    <name type="synonym">Caerostris bankana</name>
    <dbReference type="NCBI Taxonomy" id="172846"/>
    <lineage>
        <taxon>Eukaryota</taxon>
        <taxon>Metazoa</taxon>
        <taxon>Ecdysozoa</taxon>
        <taxon>Arthropoda</taxon>
        <taxon>Chelicerata</taxon>
        <taxon>Arachnida</taxon>
        <taxon>Araneae</taxon>
        <taxon>Araneomorphae</taxon>
        <taxon>Entelegynae</taxon>
        <taxon>Araneoidea</taxon>
        <taxon>Araneidae</taxon>
        <taxon>Caerostris</taxon>
    </lineage>
</organism>
<dbReference type="EMBL" id="BPLR01011064">
    <property type="protein sequence ID" value="GIY43943.1"/>
    <property type="molecule type" value="Genomic_DNA"/>
</dbReference>
<accession>A0AAV4TBC3</accession>
<name>A0AAV4TBC3_CAEEX</name>
<proteinExistence type="predicted"/>
<dbReference type="AlphaFoldDB" id="A0AAV4TBC3"/>
<reference evidence="1 2" key="1">
    <citation type="submission" date="2021-06" db="EMBL/GenBank/DDBJ databases">
        <title>Caerostris extrusa draft genome.</title>
        <authorList>
            <person name="Kono N."/>
            <person name="Arakawa K."/>
        </authorList>
    </citation>
    <scope>NUCLEOTIDE SEQUENCE [LARGE SCALE GENOMIC DNA]</scope>
</reference>
<sequence length="75" mass="8781">MKTLYSHLLECRTTEGLWKEGKIILRMRTEVGQQLVNHSDDDRNPQFAPRGFIVYGRHHRFFASLSHTTRQLALA</sequence>
<protein>
    <submittedName>
        <fullName evidence="1">Uncharacterized protein</fullName>
    </submittedName>
</protein>